<evidence type="ECO:0000313" key="3">
    <source>
        <dbReference type="Proteomes" id="UP001556367"/>
    </source>
</evidence>
<accession>A0ABR3IV63</accession>
<comment type="caution">
    <text evidence="2">The sequence shown here is derived from an EMBL/GenBank/DDBJ whole genome shotgun (WGS) entry which is preliminary data.</text>
</comment>
<sequence length="193" mass="20284">MSLGHLFVSPSASLSAYFQMAKVTTPRRGRKKSVPSTNDPNGDQPTRATKGAAASKSSKKHCRQCPGAPLRSQCIHTRKGEAYLASLAKKAPSMDAGDAEQTSAPSPPVPLELPAGQLRQRVDEQSPTPKPGPFAPLSSPLDRTARSSRTELPASATASLGLTPLHLGGIGAVPACELQSDDEQIQPDHYPIS</sequence>
<feature type="region of interest" description="Disordered" evidence="1">
    <location>
        <begin position="23"/>
        <end position="76"/>
    </location>
</feature>
<dbReference type="Proteomes" id="UP001556367">
    <property type="component" value="Unassembled WGS sequence"/>
</dbReference>
<organism evidence="2 3">
    <name type="scientific">Hohenbuehelia grisea</name>
    <dbReference type="NCBI Taxonomy" id="104357"/>
    <lineage>
        <taxon>Eukaryota</taxon>
        <taxon>Fungi</taxon>
        <taxon>Dikarya</taxon>
        <taxon>Basidiomycota</taxon>
        <taxon>Agaricomycotina</taxon>
        <taxon>Agaricomycetes</taxon>
        <taxon>Agaricomycetidae</taxon>
        <taxon>Agaricales</taxon>
        <taxon>Pleurotineae</taxon>
        <taxon>Pleurotaceae</taxon>
        <taxon>Hohenbuehelia</taxon>
    </lineage>
</organism>
<reference evidence="3" key="1">
    <citation type="submission" date="2024-06" db="EMBL/GenBank/DDBJ databases">
        <title>Multi-omics analyses provide insights into the biosynthesis of the anticancer antibiotic pleurotin in Hohenbuehelia grisea.</title>
        <authorList>
            <person name="Weaver J.A."/>
            <person name="Alberti F."/>
        </authorList>
    </citation>
    <scope>NUCLEOTIDE SEQUENCE [LARGE SCALE GENOMIC DNA]</scope>
    <source>
        <strain evidence="3">T-177</strain>
    </source>
</reference>
<keyword evidence="3" id="KW-1185">Reference proteome</keyword>
<name>A0ABR3IV63_9AGAR</name>
<dbReference type="EMBL" id="JASNQZ010000015">
    <property type="protein sequence ID" value="KAL0947182.1"/>
    <property type="molecule type" value="Genomic_DNA"/>
</dbReference>
<feature type="region of interest" description="Disordered" evidence="1">
    <location>
        <begin position="91"/>
        <end position="164"/>
    </location>
</feature>
<protein>
    <submittedName>
        <fullName evidence="2">Uncharacterized protein</fullName>
    </submittedName>
</protein>
<evidence type="ECO:0000313" key="2">
    <source>
        <dbReference type="EMBL" id="KAL0947182.1"/>
    </source>
</evidence>
<evidence type="ECO:0000256" key="1">
    <source>
        <dbReference type="SAM" id="MobiDB-lite"/>
    </source>
</evidence>
<proteinExistence type="predicted"/>
<feature type="compositionally biased region" description="Polar residues" evidence="1">
    <location>
        <begin position="34"/>
        <end position="47"/>
    </location>
</feature>
<gene>
    <name evidence="2" type="ORF">HGRIS_013306</name>
</gene>